<protein>
    <submittedName>
        <fullName evidence="2">Uncharacterized protein</fullName>
    </submittedName>
</protein>
<proteinExistence type="predicted"/>
<name>A0AB39YNM5_9MICC</name>
<dbReference type="AlphaFoldDB" id="A0AB39YNM5"/>
<gene>
    <name evidence="2" type="ORF">ABQM86_02180</name>
</gene>
<evidence type="ECO:0000313" key="2">
    <source>
        <dbReference type="EMBL" id="XDV72019.1"/>
    </source>
</evidence>
<dbReference type="EMBL" id="CP165735">
    <property type="protein sequence ID" value="XDV72019.1"/>
    <property type="molecule type" value="Genomic_DNA"/>
</dbReference>
<feature type="transmembrane region" description="Helical" evidence="1">
    <location>
        <begin position="50"/>
        <end position="75"/>
    </location>
</feature>
<dbReference type="RefSeq" id="WP_280625990.1">
    <property type="nucleotide sequence ID" value="NZ_CP165735.1"/>
</dbReference>
<keyword evidence="1" id="KW-0812">Transmembrane</keyword>
<keyword evidence="1" id="KW-0472">Membrane</keyword>
<evidence type="ECO:0000256" key="1">
    <source>
        <dbReference type="SAM" id="Phobius"/>
    </source>
</evidence>
<accession>A0AB39YNM5</accession>
<feature type="transmembrane region" description="Helical" evidence="1">
    <location>
        <begin position="7"/>
        <end position="30"/>
    </location>
</feature>
<sequence>MDNRAKKFILTGIIVSLIGSVIAVSAVYVTGWVEASIDRNLVSGVWFAKVIISMVQFGIAPFGAALTAIGFALHWMGNGTSPERTASTLQHEADLGRDVD</sequence>
<keyword evidence="1" id="KW-1133">Transmembrane helix</keyword>
<reference evidence="2" key="1">
    <citation type="submission" date="2024-07" db="EMBL/GenBank/DDBJ databases">
        <authorList>
            <person name="Li J."/>
            <person name="Wei H."/>
            <person name="Ma J."/>
        </authorList>
    </citation>
    <scope>NUCLEOTIDE SEQUENCE</scope>
    <source>
        <strain evidence="2">AMU7</strain>
    </source>
</reference>
<organism evidence="2">
    <name type="scientific">Paenarthrobacter sp. AMU7</name>
    <dbReference type="NCBI Taxonomy" id="3162492"/>
    <lineage>
        <taxon>Bacteria</taxon>
        <taxon>Bacillati</taxon>
        <taxon>Actinomycetota</taxon>
        <taxon>Actinomycetes</taxon>
        <taxon>Micrococcales</taxon>
        <taxon>Micrococcaceae</taxon>
        <taxon>Paenarthrobacter</taxon>
    </lineage>
</organism>